<protein>
    <submittedName>
        <fullName evidence="2">Uncharacterized protein</fullName>
    </submittedName>
</protein>
<accession>A0AA38UDM3</accession>
<sequence length="96" mass="10179">MKFTLASILYLGITAVCAVPIEETSASGVNLYTDHGARASDGLIASTDDALTRYWSKASVRAAKRDAIDISIAEREVVSGRSNIVDDTDCPGGFCH</sequence>
<name>A0AA38UDM3_9AGAR</name>
<reference evidence="2" key="1">
    <citation type="submission" date="2022-08" db="EMBL/GenBank/DDBJ databases">
        <authorList>
            <consortium name="DOE Joint Genome Institute"/>
            <person name="Min B."/>
            <person name="Riley R."/>
            <person name="Sierra-Patev S."/>
            <person name="Naranjo-Ortiz M."/>
            <person name="Looney B."/>
            <person name="Konkel Z."/>
            <person name="Slot J.C."/>
            <person name="Sakamoto Y."/>
            <person name="Steenwyk J.L."/>
            <person name="Rokas A."/>
            <person name="Carro J."/>
            <person name="Camarero S."/>
            <person name="Ferreira P."/>
            <person name="Molpeceres G."/>
            <person name="Ruiz-Duenas F.J."/>
            <person name="Serrano A."/>
            <person name="Henrissat B."/>
            <person name="Drula E."/>
            <person name="Hughes K.W."/>
            <person name="Mata J.L."/>
            <person name="Ishikawa N.K."/>
            <person name="Vargas-Isla R."/>
            <person name="Ushijima S."/>
            <person name="Smith C.A."/>
            <person name="Ahrendt S."/>
            <person name="Andreopoulos W."/>
            <person name="He G."/>
            <person name="Labutti K."/>
            <person name="Lipzen A."/>
            <person name="Ng V."/>
            <person name="Sandor L."/>
            <person name="Barry K."/>
            <person name="Martinez A.T."/>
            <person name="Xiao Y."/>
            <person name="Gibbons J.G."/>
            <person name="Terashima K."/>
            <person name="Hibbett D.S."/>
            <person name="Grigoriev I.V."/>
        </authorList>
    </citation>
    <scope>NUCLEOTIDE SEQUENCE</scope>
    <source>
        <strain evidence="2">TFB9207</strain>
    </source>
</reference>
<feature type="signal peptide" evidence="1">
    <location>
        <begin position="1"/>
        <end position="18"/>
    </location>
</feature>
<gene>
    <name evidence="2" type="ORF">F5878DRAFT_620854</name>
</gene>
<keyword evidence="1" id="KW-0732">Signal</keyword>
<evidence type="ECO:0000256" key="1">
    <source>
        <dbReference type="SAM" id="SignalP"/>
    </source>
</evidence>
<keyword evidence="3" id="KW-1185">Reference proteome</keyword>
<dbReference type="AlphaFoldDB" id="A0AA38UDM3"/>
<dbReference type="EMBL" id="MU806212">
    <property type="protein sequence ID" value="KAJ3837944.1"/>
    <property type="molecule type" value="Genomic_DNA"/>
</dbReference>
<comment type="caution">
    <text evidence="2">The sequence shown here is derived from an EMBL/GenBank/DDBJ whole genome shotgun (WGS) entry which is preliminary data.</text>
</comment>
<proteinExistence type="predicted"/>
<feature type="chain" id="PRO_5041305202" evidence="1">
    <location>
        <begin position="19"/>
        <end position="96"/>
    </location>
</feature>
<dbReference type="Proteomes" id="UP001163846">
    <property type="component" value="Unassembled WGS sequence"/>
</dbReference>
<evidence type="ECO:0000313" key="2">
    <source>
        <dbReference type="EMBL" id="KAJ3837944.1"/>
    </source>
</evidence>
<organism evidence="2 3">
    <name type="scientific">Lentinula raphanica</name>
    <dbReference type="NCBI Taxonomy" id="153919"/>
    <lineage>
        <taxon>Eukaryota</taxon>
        <taxon>Fungi</taxon>
        <taxon>Dikarya</taxon>
        <taxon>Basidiomycota</taxon>
        <taxon>Agaricomycotina</taxon>
        <taxon>Agaricomycetes</taxon>
        <taxon>Agaricomycetidae</taxon>
        <taxon>Agaricales</taxon>
        <taxon>Marasmiineae</taxon>
        <taxon>Omphalotaceae</taxon>
        <taxon>Lentinula</taxon>
    </lineage>
</organism>
<evidence type="ECO:0000313" key="3">
    <source>
        <dbReference type="Proteomes" id="UP001163846"/>
    </source>
</evidence>